<evidence type="ECO:0000259" key="3">
    <source>
        <dbReference type="Pfam" id="PF20469"/>
    </source>
</evidence>
<keyword evidence="5" id="KW-1185">Reference proteome</keyword>
<dbReference type="Pfam" id="PF20469">
    <property type="entry name" value="OLD-like_TOPRIM"/>
    <property type="match status" value="1"/>
</dbReference>
<dbReference type="SUPFAM" id="SSF52540">
    <property type="entry name" value="P-loop containing nucleoside triphosphate hydrolases"/>
    <property type="match status" value="1"/>
</dbReference>
<comment type="caution">
    <text evidence="4">The sequence shown here is derived from an EMBL/GenBank/DDBJ whole genome shotgun (WGS) entry which is preliminary data.</text>
</comment>
<dbReference type="Proteomes" id="UP001318401">
    <property type="component" value="Unassembled WGS sequence"/>
</dbReference>
<evidence type="ECO:0000256" key="1">
    <source>
        <dbReference type="SAM" id="MobiDB-lite"/>
    </source>
</evidence>
<proteinExistence type="predicted"/>
<dbReference type="InterPro" id="IPR027417">
    <property type="entry name" value="P-loop_NTPase"/>
</dbReference>
<feature type="region of interest" description="Disordered" evidence="1">
    <location>
        <begin position="583"/>
        <end position="603"/>
    </location>
</feature>
<dbReference type="InterPro" id="IPR041685">
    <property type="entry name" value="AAA_GajA/Old/RecF-like"/>
</dbReference>
<reference evidence="4 5" key="1">
    <citation type="submission" date="2018-04" db="EMBL/GenBank/DDBJ databases">
        <authorList>
            <person name="Li G."/>
            <person name="Du W."/>
            <person name="Bai Y."/>
        </authorList>
    </citation>
    <scope>NUCLEOTIDE SEQUENCE [LARGE SCALE GENOMIC DNA]</scope>
    <source>
        <strain evidence="4 5">YYYZ-3</strain>
    </source>
</reference>
<keyword evidence="4" id="KW-0540">Nuclease</keyword>
<feature type="domain" description="Endonuclease GajA/Old nuclease/RecF-like AAA" evidence="2">
    <location>
        <begin position="1"/>
        <end position="92"/>
    </location>
</feature>
<dbReference type="Pfam" id="PF13175">
    <property type="entry name" value="AAA_15"/>
    <property type="match status" value="2"/>
</dbReference>
<dbReference type="EMBL" id="QDKN01000002">
    <property type="protein sequence ID" value="NPT30192.1"/>
    <property type="molecule type" value="Genomic_DNA"/>
</dbReference>
<dbReference type="Gene3D" id="3.40.50.300">
    <property type="entry name" value="P-loop containing nucleotide triphosphate hydrolases"/>
    <property type="match status" value="1"/>
</dbReference>
<dbReference type="RefSeq" id="WP_125749471.1">
    <property type="nucleotide sequence ID" value="NZ_CP034367.1"/>
</dbReference>
<accession>A0ABX2B7V7</accession>
<evidence type="ECO:0000313" key="4">
    <source>
        <dbReference type="EMBL" id="NPT30192.1"/>
    </source>
</evidence>
<dbReference type="InterPro" id="IPR051396">
    <property type="entry name" value="Bact_Antivir_Def_Nuclease"/>
</dbReference>
<feature type="compositionally biased region" description="Acidic residues" evidence="1">
    <location>
        <begin position="584"/>
        <end position="603"/>
    </location>
</feature>
<name>A0ABX2B7V7_9GAMM</name>
<dbReference type="PANTHER" id="PTHR43581:SF4">
    <property type="entry name" value="ATP_GTP PHOSPHATASE"/>
    <property type="match status" value="1"/>
</dbReference>
<organism evidence="4 5">
    <name type="scientific">Vreelandella venusta</name>
    <dbReference type="NCBI Taxonomy" id="44935"/>
    <lineage>
        <taxon>Bacteria</taxon>
        <taxon>Pseudomonadati</taxon>
        <taxon>Pseudomonadota</taxon>
        <taxon>Gammaproteobacteria</taxon>
        <taxon>Oceanospirillales</taxon>
        <taxon>Halomonadaceae</taxon>
        <taxon>Vreelandella</taxon>
    </lineage>
</organism>
<dbReference type="InterPro" id="IPR034139">
    <property type="entry name" value="TOPRIM_OLD"/>
</dbReference>
<feature type="domain" description="OLD protein-like TOPRIM" evidence="3">
    <location>
        <begin position="395"/>
        <end position="463"/>
    </location>
</feature>
<evidence type="ECO:0000313" key="5">
    <source>
        <dbReference type="Proteomes" id="UP001318401"/>
    </source>
</evidence>
<feature type="domain" description="Endonuclease GajA/Old nuclease/RecF-like AAA" evidence="2">
    <location>
        <begin position="261"/>
        <end position="347"/>
    </location>
</feature>
<dbReference type="GO" id="GO:0004519">
    <property type="term" value="F:endonuclease activity"/>
    <property type="evidence" value="ECO:0007669"/>
    <property type="project" value="UniProtKB-KW"/>
</dbReference>
<evidence type="ECO:0000259" key="2">
    <source>
        <dbReference type="Pfam" id="PF13175"/>
    </source>
</evidence>
<keyword evidence="4" id="KW-0378">Hydrolase</keyword>
<sequence length="603" mass="67646">MKVSKLDIDNFRSVKKASLLFERHTLLIGGNNVGKSTICEALDLVLGPDRLNKFPPVEEFDFYNGEYLDGDGKPIEAVIEVVLTNLSDDVSNTCGNHLEFWQPEEQIVIEEGGIGEVEESIPCLRLKMVASYMPDEDEFEANVYYSHSPDALEGEYTKVSKRVKRMFGFLYLRTIRTGSRALSLERGTLLDIILRLTETRAGLWESARSQLQSLNPPVDAGAADLQGILRDIERRLGHYVPMQGNQRKTRLYVSNLTREHLRKTLSFFLSTSDSQAPVPFQKAGTGTLNTLVLALLSYIAELKKDNVIFAMEEPEIALPPHTQRRVADYLINESTQCFITSHSPYVIERFEPEQIRILKKISMGELSATPVTLESGLKLKTYQNHIRRSFAEAMLSNMVIVGEGITEVSVLKYLAERYEYDHPEVLPLDLAGVSIISAEGDGELIALGKFFSSLDIPVYAFCDTNPRRTPVQHTALEEAYVSITSIPFDSMESLLVNTVPLDRQWELLESIRNDEVINLDNKRGIPAERPDDQNLQKHTKKFLKSTKGENGAVSLLAKCDSEELPEVVMGFLGTIYPQFTINDEAAEAQADEAEAQADDDEVE</sequence>
<dbReference type="PANTHER" id="PTHR43581">
    <property type="entry name" value="ATP/GTP PHOSPHATASE"/>
    <property type="match status" value="1"/>
</dbReference>
<protein>
    <submittedName>
        <fullName evidence="4">ATP-dependent endonuclease</fullName>
    </submittedName>
</protein>
<gene>
    <name evidence="4" type="ORF">DDR56_06375</name>
</gene>
<keyword evidence="4" id="KW-0255">Endonuclease</keyword>